<proteinExistence type="predicted"/>
<evidence type="ECO:0000256" key="1">
    <source>
        <dbReference type="SAM" id="MobiDB-lite"/>
    </source>
</evidence>
<reference evidence="3" key="1">
    <citation type="submission" date="2023-07" db="EMBL/GenBank/DDBJ databases">
        <title>30 novel species of actinomycetes from the DSMZ collection.</title>
        <authorList>
            <person name="Nouioui I."/>
        </authorList>
    </citation>
    <scope>NUCLEOTIDE SEQUENCE [LARGE SCALE GENOMIC DNA]</scope>
    <source>
        <strain evidence="3">DSM 44917</strain>
    </source>
</reference>
<protein>
    <submittedName>
        <fullName evidence="2">Uncharacterized protein</fullName>
    </submittedName>
</protein>
<keyword evidence="3" id="KW-1185">Reference proteome</keyword>
<name>A0ABU2LBX3_9ACTN</name>
<dbReference type="RefSeq" id="WP_311631962.1">
    <property type="nucleotide sequence ID" value="NZ_JAVREN010000029.1"/>
</dbReference>
<accession>A0ABU2LBX3</accession>
<sequence>MIRTESVGRVVRRAAPPHLARWTARHRGRRDGLAGIPHVPPQGQVESPETPFVREQHATARRAAEQLRSRLLDREWRLVADLRYQAVQVVAQYDVRGREAPAGLAKFGARVGEWRAKADVCRYRARAVTEHANQQLARYWDEVRRHHRDLPDPAPAYLAGWGPARVELDPSWADPDLWLSAPTGGPEAEAPPGASAIHRALYLLDNQGRRPAATSGAAPGPGGRR</sequence>
<organism evidence="2 3">
    <name type="scientific">Streptomyces boetiae</name>
    <dbReference type="NCBI Taxonomy" id="3075541"/>
    <lineage>
        <taxon>Bacteria</taxon>
        <taxon>Bacillati</taxon>
        <taxon>Actinomycetota</taxon>
        <taxon>Actinomycetes</taxon>
        <taxon>Kitasatosporales</taxon>
        <taxon>Streptomycetaceae</taxon>
        <taxon>Streptomyces</taxon>
    </lineage>
</organism>
<evidence type="ECO:0000313" key="2">
    <source>
        <dbReference type="EMBL" id="MDT0309012.1"/>
    </source>
</evidence>
<feature type="region of interest" description="Disordered" evidence="1">
    <location>
        <begin position="24"/>
        <end position="49"/>
    </location>
</feature>
<dbReference type="Proteomes" id="UP001183388">
    <property type="component" value="Unassembled WGS sequence"/>
</dbReference>
<gene>
    <name evidence="2" type="ORF">RM780_18900</name>
</gene>
<dbReference type="EMBL" id="JAVREN010000029">
    <property type="protein sequence ID" value="MDT0309012.1"/>
    <property type="molecule type" value="Genomic_DNA"/>
</dbReference>
<evidence type="ECO:0000313" key="3">
    <source>
        <dbReference type="Proteomes" id="UP001183388"/>
    </source>
</evidence>
<comment type="caution">
    <text evidence="2">The sequence shown here is derived from an EMBL/GenBank/DDBJ whole genome shotgun (WGS) entry which is preliminary data.</text>
</comment>